<gene>
    <name evidence="1" type="ORF">J2I48_05215</name>
</gene>
<evidence type="ECO:0000313" key="1">
    <source>
        <dbReference type="EMBL" id="MBO0930383.1"/>
    </source>
</evidence>
<dbReference type="RefSeq" id="WP_207334348.1">
    <property type="nucleotide sequence ID" value="NZ_JAFMYU010000003.1"/>
</dbReference>
<dbReference type="EMBL" id="JAFMYU010000003">
    <property type="protein sequence ID" value="MBO0930383.1"/>
    <property type="molecule type" value="Genomic_DNA"/>
</dbReference>
<evidence type="ECO:0000313" key="2">
    <source>
        <dbReference type="Proteomes" id="UP000664795"/>
    </source>
</evidence>
<reference evidence="1 2" key="1">
    <citation type="submission" date="2021-03" db="EMBL/GenBank/DDBJ databases">
        <title>Fibrella sp. HMF5036 genome sequencing and assembly.</title>
        <authorList>
            <person name="Kang H."/>
            <person name="Kim H."/>
            <person name="Bae S."/>
            <person name="Joh K."/>
        </authorList>
    </citation>
    <scope>NUCLEOTIDE SEQUENCE [LARGE SCALE GENOMIC DNA]</scope>
    <source>
        <strain evidence="1 2">HMF5036</strain>
    </source>
</reference>
<comment type="caution">
    <text evidence="1">The sequence shown here is derived from an EMBL/GenBank/DDBJ whole genome shotgun (WGS) entry which is preliminary data.</text>
</comment>
<dbReference type="Pfam" id="PF13711">
    <property type="entry name" value="DUF4160"/>
    <property type="match status" value="1"/>
</dbReference>
<protein>
    <submittedName>
        <fullName evidence="1">DUF4160 domain-containing protein</fullName>
    </submittedName>
</protein>
<dbReference type="AlphaFoldDB" id="A0A939JYH7"/>
<sequence length="99" mass="11747">MPKIYEYLGYVLFIYTDDHMPIHVHVQYAEYAAKVELHFEDEVLTLKVRKVRGAKLLPADKQKEVNRFIENYANGIVDKWMKIHVLKTTVKNEKITKKL</sequence>
<dbReference type="InterPro" id="IPR025427">
    <property type="entry name" value="DUF4160"/>
</dbReference>
<proteinExistence type="predicted"/>
<accession>A0A939JYH7</accession>
<dbReference type="Proteomes" id="UP000664795">
    <property type="component" value="Unassembled WGS sequence"/>
</dbReference>
<name>A0A939JYH7_9BACT</name>
<organism evidence="1 2">
    <name type="scientific">Fibrella aquatilis</name>
    <dbReference type="NCBI Taxonomy" id="2817059"/>
    <lineage>
        <taxon>Bacteria</taxon>
        <taxon>Pseudomonadati</taxon>
        <taxon>Bacteroidota</taxon>
        <taxon>Cytophagia</taxon>
        <taxon>Cytophagales</taxon>
        <taxon>Spirosomataceae</taxon>
        <taxon>Fibrella</taxon>
    </lineage>
</organism>
<keyword evidence="2" id="KW-1185">Reference proteome</keyword>